<evidence type="ECO:0000313" key="1">
    <source>
        <dbReference type="EnsemblPlants" id="AET5Gv20070800.2"/>
    </source>
</evidence>
<protein>
    <submittedName>
        <fullName evidence="1">Uncharacterized protein</fullName>
    </submittedName>
</protein>
<sequence length="64" mass="7414">GTMPILNYMELTGLRSMLIVPAGFQNLTSLQQMVLKDMPVEFRTMVQGQDCTKHIRLILHRLRQ</sequence>
<dbReference type="Gramene" id="AET5Gv20070800.2">
    <property type="protein sequence ID" value="AET5Gv20070800.2"/>
    <property type="gene ID" value="AET5Gv20070800"/>
</dbReference>
<proteinExistence type="predicted"/>
<name>A0A453JJ13_AEGTS</name>
<dbReference type="AlphaFoldDB" id="A0A453JJ13"/>
<reference evidence="2" key="1">
    <citation type="journal article" date="2014" name="Science">
        <title>Ancient hybridizations among the ancestral genomes of bread wheat.</title>
        <authorList>
            <consortium name="International Wheat Genome Sequencing Consortium,"/>
            <person name="Marcussen T."/>
            <person name="Sandve S.R."/>
            <person name="Heier L."/>
            <person name="Spannagl M."/>
            <person name="Pfeifer M."/>
            <person name="Jakobsen K.S."/>
            <person name="Wulff B.B."/>
            <person name="Steuernagel B."/>
            <person name="Mayer K.F."/>
            <person name="Olsen O.A."/>
        </authorList>
    </citation>
    <scope>NUCLEOTIDE SEQUENCE [LARGE SCALE GENOMIC DNA]</scope>
    <source>
        <strain evidence="2">cv. AL8/78</strain>
    </source>
</reference>
<evidence type="ECO:0000313" key="2">
    <source>
        <dbReference type="Proteomes" id="UP000015105"/>
    </source>
</evidence>
<reference evidence="2" key="2">
    <citation type="journal article" date="2017" name="Nat. Plants">
        <title>The Aegilops tauschii genome reveals multiple impacts of transposons.</title>
        <authorList>
            <person name="Zhao G."/>
            <person name="Zou C."/>
            <person name="Li K."/>
            <person name="Wang K."/>
            <person name="Li T."/>
            <person name="Gao L."/>
            <person name="Zhang X."/>
            <person name="Wang H."/>
            <person name="Yang Z."/>
            <person name="Liu X."/>
            <person name="Jiang W."/>
            <person name="Mao L."/>
            <person name="Kong X."/>
            <person name="Jiao Y."/>
            <person name="Jia J."/>
        </authorList>
    </citation>
    <scope>NUCLEOTIDE SEQUENCE [LARGE SCALE GENOMIC DNA]</scope>
    <source>
        <strain evidence="2">cv. AL8/78</strain>
    </source>
</reference>
<keyword evidence="2" id="KW-1185">Reference proteome</keyword>
<accession>A0A453JJ13</accession>
<reference evidence="1" key="3">
    <citation type="journal article" date="2017" name="Nature">
        <title>Genome sequence of the progenitor of the wheat D genome Aegilops tauschii.</title>
        <authorList>
            <person name="Luo M.C."/>
            <person name="Gu Y.Q."/>
            <person name="Puiu D."/>
            <person name="Wang H."/>
            <person name="Twardziok S.O."/>
            <person name="Deal K.R."/>
            <person name="Huo N."/>
            <person name="Zhu T."/>
            <person name="Wang L."/>
            <person name="Wang Y."/>
            <person name="McGuire P.E."/>
            <person name="Liu S."/>
            <person name="Long H."/>
            <person name="Ramasamy R.K."/>
            <person name="Rodriguez J.C."/>
            <person name="Van S.L."/>
            <person name="Yuan L."/>
            <person name="Wang Z."/>
            <person name="Xia Z."/>
            <person name="Xiao L."/>
            <person name="Anderson O.D."/>
            <person name="Ouyang S."/>
            <person name="Liang Y."/>
            <person name="Zimin A.V."/>
            <person name="Pertea G."/>
            <person name="Qi P."/>
            <person name="Bennetzen J.L."/>
            <person name="Dai X."/>
            <person name="Dawson M.W."/>
            <person name="Muller H.G."/>
            <person name="Kugler K."/>
            <person name="Rivarola-Duarte L."/>
            <person name="Spannagl M."/>
            <person name="Mayer K.F.X."/>
            <person name="Lu F.H."/>
            <person name="Bevan M.W."/>
            <person name="Leroy P."/>
            <person name="Li P."/>
            <person name="You F.M."/>
            <person name="Sun Q."/>
            <person name="Liu Z."/>
            <person name="Lyons E."/>
            <person name="Wicker T."/>
            <person name="Salzberg S.L."/>
            <person name="Devos K.M."/>
            <person name="Dvorak J."/>
        </authorList>
    </citation>
    <scope>NUCLEOTIDE SEQUENCE [LARGE SCALE GENOMIC DNA]</scope>
    <source>
        <strain evidence="1">cv. AL8/78</strain>
    </source>
</reference>
<dbReference type="EnsemblPlants" id="AET5Gv20070800.2">
    <property type="protein sequence ID" value="AET5Gv20070800.2"/>
    <property type="gene ID" value="AET5Gv20070800"/>
</dbReference>
<organism evidence="1 2">
    <name type="scientific">Aegilops tauschii subsp. strangulata</name>
    <name type="common">Goatgrass</name>
    <dbReference type="NCBI Taxonomy" id="200361"/>
    <lineage>
        <taxon>Eukaryota</taxon>
        <taxon>Viridiplantae</taxon>
        <taxon>Streptophyta</taxon>
        <taxon>Embryophyta</taxon>
        <taxon>Tracheophyta</taxon>
        <taxon>Spermatophyta</taxon>
        <taxon>Magnoliopsida</taxon>
        <taxon>Liliopsida</taxon>
        <taxon>Poales</taxon>
        <taxon>Poaceae</taxon>
        <taxon>BOP clade</taxon>
        <taxon>Pooideae</taxon>
        <taxon>Triticodae</taxon>
        <taxon>Triticeae</taxon>
        <taxon>Triticinae</taxon>
        <taxon>Aegilops</taxon>
    </lineage>
</organism>
<dbReference type="Proteomes" id="UP000015105">
    <property type="component" value="Chromosome 5D"/>
</dbReference>
<reference evidence="1" key="4">
    <citation type="submission" date="2019-03" db="UniProtKB">
        <authorList>
            <consortium name="EnsemblPlants"/>
        </authorList>
    </citation>
    <scope>IDENTIFICATION</scope>
</reference>
<reference evidence="1" key="5">
    <citation type="journal article" date="2021" name="G3 (Bethesda)">
        <title>Aegilops tauschii genome assembly Aet v5.0 features greater sequence contiguity and improved annotation.</title>
        <authorList>
            <person name="Wang L."/>
            <person name="Zhu T."/>
            <person name="Rodriguez J.C."/>
            <person name="Deal K.R."/>
            <person name="Dubcovsky J."/>
            <person name="McGuire P.E."/>
            <person name="Lux T."/>
            <person name="Spannagl M."/>
            <person name="Mayer K.F.X."/>
            <person name="Baldrich P."/>
            <person name="Meyers B.C."/>
            <person name="Huo N."/>
            <person name="Gu Y.Q."/>
            <person name="Zhou H."/>
            <person name="Devos K.M."/>
            <person name="Bennetzen J.L."/>
            <person name="Unver T."/>
            <person name="Budak H."/>
            <person name="Gulick P.J."/>
            <person name="Galiba G."/>
            <person name="Kalapos B."/>
            <person name="Nelson D.R."/>
            <person name="Li P."/>
            <person name="You F.M."/>
            <person name="Luo M.C."/>
            <person name="Dvorak J."/>
        </authorList>
    </citation>
    <scope>NUCLEOTIDE SEQUENCE [LARGE SCALE GENOMIC DNA]</scope>
    <source>
        <strain evidence="1">cv. AL8/78</strain>
    </source>
</reference>